<organism evidence="2 3">
    <name type="scientific">Epicoccum nigrum</name>
    <name type="common">Soil fungus</name>
    <name type="synonym">Epicoccum purpurascens</name>
    <dbReference type="NCBI Taxonomy" id="105696"/>
    <lineage>
        <taxon>Eukaryota</taxon>
        <taxon>Fungi</taxon>
        <taxon>Dikarya</taxon>
        <taxon>Ascomycota</taxon>
        <taxon>Pezizomycotina</taxon>
        <taxon>Dothideomycetes</taxon>
        <taxon>Pleosporomycetidae</taxon>
        <taxon>Pleosporales</taxon>
        <taxon>Pleosporineae</taxon>
        <taxon>Didymellaceae</taxon>
        <taxon>Epicoccum</taxon>
    </lineage>
</organism>
<dbReference type="InParanoid" id="A0A1Y2M9S1"/>
<gene>
    <name evidence="2" type="ORF">B5807_02831</name>
</gene>
<feature type="region of interest" description="Disordered" evidence="1">
    <location>
        <begin position="1"/>
        <end position="49"/>
    </location>
</feature>
<evidence type="ECO:0000313" key="2">
    <source>
        <dbReference type="EMBL" id="OSS52876.1"/>
    </source>
</evidence>
<dbReference type="Proteomes" id="UP000193240">
    <property type="component" value="Unassembled WGS sequence"/>
</dbReference>
<name>A0A1Y2M9S1_EPING</name>
<sequence>MEPHSEDVYGANPLETSAGSTSGEAAAIGGADLAPYSNETVSNSSDEDAVRDTEQLLSIDFTPQYAAIKAESQVLAAISTVTDARTRLSREQLEAELTSMDLEVRDLAETVLSGSSRVAHPTDIYERESRLRYWLISADGTRRLFSEWVVFFQARSDYLAWAPFDVQDTMESLHLASAEVQQRALEVTFDQSPSAAESDYVPEIRARLDPRMDQPREPSNGTYYKDGAHSRKRARWSQGRLNAWVKINGIQYCDLPDLAFDPYENELDSHCTPVSADIRLCNYPVSVEELLTYFPDHTYWREVAQRLRKTWPARTITNFIFWSRSIRNEKVLERTVLEHRLMVAKKTELSTHPTTISGSMENIKSESAVRNMRPYDVFVCDLVEVQHALKHENPYVRKLRLSQVFDYAARHNITVPEEDRMGPVAEVDDKDALDRHRDIVIAWYNKYVR</sequence>
<keyword evidence="3" id="KW-1185">Reference proteome</keyword>
<feature type="compositionally biased region" description="Low complexity" evidence="1">
    <location>
        <begin position="15"/>
        <end position="31"/>
    </location>
</feature>
<dbReference type="AlphaFoldDB" id="A0A1Y2M9S1"/>
<protein>
    <submittedName>
        <fullName evidence="2">Uncharacterized protein</fullName>
    </submittedName>
</protein>
<dbReference type="STRING" id="105696.A0A1Y2M9S1"/>
<accession>A0A1Y2M9S1</accession>
<dbReference type="EMBL" id="KZ107839">
    <property type="protein sequence ID" value="OSS52876.1"/>
    <property type="molecule type" value="Genomic_DNA"/>
</dbReference>
<proteinExistence type="predicted"/>
<evidence type="ECO:0000256" key="1">
    <source>
        <dbReference type="SAM" id="MobiDB-lite"/>
    </source>
</evidence>
<evidence type="ECO:0000313" key="3">
    <source>
        <dbReference type="Proteomes" id="UP000193240"/>
    </source>
</evidence>
<reference evidence="2 3" key="1">
    <citation type="journal article" date="2017" name="Genome Announc.">
        <title>Genome sequence of the saprophytic ascomycete Epicoccum nigrum ICMP 19927 strain isolated from New Zealand.</title>
        <authorList>
            <person name="Fokin M."/>
            <person name="Fleetwood D."/>
            <person name="Weir B.S."/>
            <person name="Villas-Boas S.G."/>
        </authorList>
    </citation>
    <scope>NUCLEOTIDE SEQUENCE [LARGE SCALE GENOMIC DNA]</scope>
    <source>
        <strain evidence="2 3">ICMP 19927</strain>
    </source>
</reference>